<protein>
    <submittedName>
        <fullName evidence="3">START domain-containing protein</fullName>
    </submittedName>
</protein>
<dbReference type="InterPro" id="IPR023393">
    <property type="entry name" value="START-like_dom_sf"/>
</dbReference>
<evidence type="ECO:0000313" key="1">
    <source>
        <dbReference type="EMBL" id="VDP06547.1"/>
    </source>
</evidence>
<dbReference type="SUPFAM" id="SSF55961">
    <property type="entry name" value="Bet v1-like"/>
    <property type="match status" value="1"/>
</dbReference>
<dbReference type="WBParaSite" id="SBAD_0000541101-mRNA-1">
    <property type="protein sequence ID" value="SBAD_0000541101-mRNA-1"/>
    <property type="gene ID" value="SBAD_0000541101"/>
</dbReference>
<organism evidence="3">
    <name type="scientific">Soboliphyme baturini</name>
    <dbReference type="NCBI Taxonomy" id="241478"/>
    <lineage>
        <taxon>Eukaryota</taxon>
        <taxon>Metazoa</taxon>
        <taxon>Ecdysozoa</taxon>
        <taxon>Nematoda</taxon>
        <taxon>Enoplea</taxon>
        <taxon>Dorylaimia</taxon>
        <taxon>Dioctophymatida</taxon>
        <taxon>Dioctophymatoidea</taxon>
        <taxon>Soboliphymatidae</taxon>
        <taxon>Soboliphyme</taxon>
    </lineage>
</organism>
<dbReference type="EMBL" id="UZAM01008819">
    <property type="protein sequence ID" value="VDP06547.1"/>
    <property type="molecule type" value="Genomic_DNA"/>
</dbReference>
<dbReference type="Gene3D" id="3.30.530.20">
    <property type="match status" value="1"/>
</dbReference>
<gene>
    <name evidence="1" type="ORF">SBAD_LOCUS5200</name>
</gene>
<proteinExistence type="predicted"/>
<reference evidence="3" key="1">
    <citation type="submission" date="2016-06" db="UniProtKB">
        <authorList>
            <consortium name="WormBaseParasite"/>
        </authorList>
    </citation>
    <scope>IDENTIFICATION</scope>
</reference>
<dbReference type="AlphaFoldDB" id="A0A183INK4"/>
<evidence type="ECO:0000313" key="3">
    <source>
        <dbReference type="WBParaSite" id="SBAD_0000541101-mRNA-1"/>
    </source>
</evidence>
<reference evidence="1 2" key="2">
    <citation type="submission" date="2018-11" db="EMBL/GenBank/DDBJ databases">
        <authorList>
            <consortium name="Pathogen Informatics"/>
        </authorList>
    </citation>
    <scope>NUCLEOTIDE SEQUENCE [LARGE SCALE GENOMIC DNA]</scope>
</reference>
<sequence>MTAEQAERELSKIWKDVDSFLNGTREWTLKRQLVRATAGHVPLAVTSLTLCCFQHGVSVYTTPSTRFKGRVYRADCTINMAAQKIFDLIHPTAPYRFMWDLNVERCDLISEVMPVSTASYYGVLYAPCTVVCSPHSV</sequence>
<name>A0A183INK4_9BILA</name>
<keyword evidence="2" id="KW-1185">Reference proteome</keyword>
<accession>A0A183INK4</accession>
<evidence type="ECO:0000313" key="2">
    <source>
        <dbReference type="Proteomes" id="UP000270296"/>
    </source>
</evidence>
<dbReference type="Proteomes" id="UP000270296">
    <property type="component" value="Unassembled WGS sequence"/>
</dbReference>